<proteinExistence type="inferred from homology"/>
<dbReference type="NCBIfam" id="NF003645">
    <property type="entry name" value="PRK05286.1-2"/>
    <property type="match status" value="1"/>
</dbReference>
<comment type="cofactor">
    <cofactor evidence="16">
        <name>FMN</name>
        <dbReference type="ChEBI" id="CHEBI:58210"/>
    </cofactor>
    <text evidence="16">Binds 1 FMN per subunit.</text>
</comment>
<reference evidence="18 19" key="1">
    <citation type="journal article" date="2017" name="Nat. Ecol. Evol.">
        <title>Scallop genome provides insights into evolution of bilaterian karyotype and development.</title>
        <authorList>
            <person name="Wang S."/>
            <person name="Zhang J."/>
            <person name="Jiao W."/>
            <person name="Li J."/>
            <person name="Xun X."/>
            <person name="Sun Y."/>
            <person name="Guo X."/>
            <person name="Huan P."/>
            <person name="Dong B."/>
            <person name="Zhang L."/>
            <person name="Hu X."/>
            <person name="Sun X."/>
            <person name="Wang J."/>
            <person name="Zhao C."/>
            <person name="Wang Y."/>
            <person name="Wang D."/>
            <person name="Huang X."/>
            <person name="Wang R."/>
            <person name="Lv J."/>
            <person name="Li Y."/>
            <person name="Zhang Z."/>
            <person name="Liu B."/>
            <person name="Lu W."/>
            <person name="Hui Y."/>
            <person name="Liang J."/>
            <person name="Zhou Z."/>
            <person name="Hou R."/>
            <person name="Li X."/>
            <person name="Liu Y."/>
            <person name="Li H."/>
            <person name="Ning X."/>
            <person name="Lin Y."/>
            <person name="Zhao L."/>
            <person name="Xing Q."/>
            <person name="Dou J."/>
            <person name="Li Y."/>
            <person name="Mao J."/>
            <person name="Guo H."/>
            <person name="Dou H."/>
            <person name="Li T."/>
            <person name="Mu C."/>
            <person name="Jiang W."/>
            <person name="Fu Q."/>
            <person name="Fu X."/>
            <person name="Miao Y."/>
            <person name="Liu J."/>
            <person name="Yu Q."/>
            <person name="Li R."/>
            <person name="Liao H."/>
            <person name="Li X."/>
            <person name="Kong Y."/>
            <person name="Jiang Z."/>
            <person name="Chourrout D."/>
            <person name="Li R."/>
            <person name="Bao Z."/>
        </authorList>
    </citation>
    <scope>NUCLEOTIDE SEQUENCE [LARGE SCALE GENOMIC DNA]</scope>
    <source>
        <strain evidence="18 19">PY_sf001</strain>
    </source>
</reference>
<evidence type="ECO:0000256" key="13">
    <source>
        <dbReference type="ARBA" id="ARBA00023128"/>
    </source>
</evidence>
<evidence type="ECO:0000256" key="5">
    <source>
        <dbReference type="ARBA" id="ARBA00017599"/>
    </source>
</evidence>
<dbReference type="Gene3D" id="3.20.20.70">
    <property type="entry name" value="Aldolase class I"/>
    <property type="match status" value="1"/>
</dbReference>
<dbReference type="InterPro" id="IPR001295">
    <property type="entry name" value="Dihydroorotate_DH_CS"/>
</dbReference>
<comment type="pathway">
    <text evidence="2 16">Pyrimidine metabolism; UMP biosynthesis via de novo pathway; orotate from (S)-dihydroorotate (quinone route): step 1/1.</text>
</comment>
<accession>A0A210PJJ5</accession>
<keyword evidence="7 16" id="KW-0288">FMN</keyword>
<dbReference type="PROSITE" id="PS00911">
    <property type="entry name" value="DHODEHASE_1"/>
    <property type="match status" value="1"/>
</dbReference>
<dbReference type="GO" id="GO:0006207">
    <property type="term" value="P:'de novo' pyrimidine nucleobase biosynthetic process"/>
    <property type="evidence" value="ECO:0007669"/>
    <property type="project" value="InterPro"/>
</dbReference>
<dbReference type="GO" id="GO:0106430">
    <property type="term" value="F:dihydroorotate dehydrogenase (quinone) activity"/>
    <property type="evidence" value="ECO:0007669"/>
    <property type="project" value="UniProtKB-EC"/>
</dbReference>
<dbReference type="CDD" id="cd04738">
    <property type="entry name" value="DHOD_2_like"/>
    <property type="match status" value="1"/>
</dbReference>
<dbReference type="Pfam" id="PF01180">
    <property type="entry name" value="DHO_dh"/>
    <property type="match status" value="1"/>
</dbReference>
<comment type="catalytic activity">
    <reaction evidence="15 16">
        <text>(S)-dihydroorotate + a quinone = orotate + a quinol</text>
        <dbReference type="Rhea" id="RHEA:30187"/>
        <dbReference type="ChEBI" id="CHEBI:24646"/>
        <dbReference type="ChEBI" id="CHEBI:30839"/>
        <dbReference type="ChEBI" id="CHEBI:30864"/>
        <dbReference type="ChEBI" id="CHEBI:132124"/>
        <dbReference type="EC" id="1.3.5.2"/>
    </reaction>
</comment>
<dbReference type="SUPFAM" id="SSF51395">
    <property type="entry name" value="FMN-linked oxidoreductases"/>
    <property type="match status" value="1"/>
</dbReference>
<keyword evidence="8" id="KW-0812">Transmembrane</keyword>
<dbReference type="EC" id="1.3.5.2" evidence="4 16"/>
<dbReference type="Proteomes" id="UP000242188">
    <property type="component" value="Unassembled WGS sequence"/>
</dbReference>
<evidence type="ECO:0000256" key="3">
    <source>
        <dbReference type="ARBA" id="ARBA00005359"/>
    </source>
</evidence>
<dbReference type="STRING" id="6573.A0A210PJJ5"/>
<evidence type="ECO:0000256" key="11">
    <source>
        <dbReference type="ARBA" id="ARBA00022989"/>
    </source>
</evidence>
<dbReference type="PROSITE" id="PS00912">
    <property type="entry name" value="DHODEHASE_2"/>
    <property type="match status" value="1"/>
</dbReference>
<keyword evidence="13 16" id="KW-0496">Mitochondrion</keyword>
<organism evidence="18 19">
    <name type="scientific">Mizuhopecten yessoensis</name>
    <name type="common">Japanese scallop</name>
    <name type="synonym">Patinopecten yessoensis</name>
    <dbReference type="NCBI Taxonomy" id="6573"/>
    <lineage>
        <taxon>Eukaryota</taxon>
        <taxon>Metazoa</taxon>
        <taxon>Spiralia</taxon>
        <taxon>Lophotrochozoa</taxon>
        <taxon>Mollusca</taxon>
        <taxon>Bivalvia</taxon>
        <taxon>Autobranchia</taxon>
        <taxon>Pteriomorphia</taxon>
        <taxon>Pectinida</taxon>
        <taxon>Pectinoidea</taxon>
        <taxon>Pectinidae</taxon>
        <taxon>Mizuhopecten</taxon>
    </lineage>
</organism>
<keyword evidence="19" id="KW-1185">Reference proteome</keyword>
<sequence>MKLRTTFSFGKHMKELGIMVIGGTLVFVGFETVSGNEKFYRQLLMPAMHVLGAETAHRLAVKAVKYKLVPRQWKPDPPSLSTTVFGRKFDNPVGLAAGFDKDGEAVEGLLAMGFGFVEVGSVTPQPQPGNPRPRVFRLPEDKAVINRYGFNSQGHAAVIQRRIRDRERPGATQGLVGVNLGKNKESSSPIGDYVEGVKQFGGVSDYLVVNVSSPNTPGLRDMQGKERLEKLLDQVVAARDSLKNDQKPPILVKIAPDLTQKDKEDVAAVVTKREGYIDGLIISNTTISRPSSLQSGHKTETGGLSGAPLRALATDTISDMYRLTRGTLPIIGVGGISTGQDAYEKIRAGASLVQLYSALIYGGPPVVKKIKRELGQILEADGFSSIAEAVGKDHKPT</sequence>
<evidence type="ECO:0000256" key="2">
    <source>
        <dbReference type="ARBA" id="ARBA00005161"/>
    </source>
</evidence>
<evidence type="ECO:0000256" key="4">
    <source>
        <dbReference type="ARBA" id="ARBA00012791"/>
    </source>
</evidence>
<evidence type="ECO:0000256" key="15">
    <source>
        <dbReference type="ARBA" id="ARBA00048639"/>
    </source>
</evidence>
<evidence type="ECO:0000256" key="7">
    <source>
        <dbReference type="ARBA" id="ARBA00022643"/>
    </source>
</evidence>
<keyword evidence="14" id="KW-0472">Membrane</keyword>
<comment type="caution">
    <text evidence="18">The sequence shown here is derived from an EMBL/GenBank/DDBJ whole genome shotgun (WGS) entry which is preliminary data.</text>
</comment>
<evidence type="ECO:0000256" key="16">
    <source>
        <dbReference type="RuleBase" id="RU361255"/>
    </source>
</evidence>
<dbReference type="PANTHER" id="PTHR48109">
    <property type="entry name" value="DIHYDROOROTATE DEHYDROGENASE (QUINONE), MITOCHONDRIAL-RELATED"/>
    <property type="match status" value="1"/>
</dbReference>
<dbReference type="InterPro" id="IPR005719">
    <property type="entry name" value="Dihydroorotate_DH_2"/>
</dbReference>
<dbReference type="InterPro" id="IPR005720">
    <property type="entry name" value="Dihydroorotate_DH_cat"/>
</dbReference>
<feature type="domain" description="Dihydroorotate dehydrogenase catalytic" evidence="17">
    <location>
        <begin position="80"/>
        <end position="378"/>
    </location>
</feature>
<dbReference type="NCBIfam" id="TIGR01036">
    <property type="entry name" value="pyrD_sub2"/>
    <property type="match status" value="1"/>
</dbReference>
<evidence type="ECO:0000313" key="18">
    <source>
        <dbReference type="EMBL" id="OWF36657.1"/>
    </source>
</evidence>
<dbReference type="NCBIfam" id="NF003652">
    <property type="entry name" value="PRK05286.2-5"/>
    <property type="match status" value="1"/>
</dbReference>
<protein>
    <recommendedName>
        <fullName evidence="5 16">Dihydroorotate dehydrogenase (quinone), mitochondrial</fullName>
        <shortName evidence="16">DHOdehase</shortName>
        <ecNumber evidence="4 16">1.3.5.2</ecNumber>
    </recommendedName>
</protein>
<keyword evidence="6 16" id="KW-0285">Flavoprotein</keyword>
<evidence type="ECO:0000256" key="1">
    <source>
        <dbReference type="ARBA" id="ARBA00004434"/>
    </source>
</evidence>
<gene>
    <name evidence="18" type="ORF">KP79_PYT03036</name>
</gene>
<dbReference type="AlphaFoldDB" id="A0A210PJJ5"/>
<dbReference type="OrthoDB" id="14784at2759"/>
<dbReference type="InterPro" id="IPR050074">
    <property type="entry name" value="DHO_dehydrogenase"/>
</dbReference>
<keyword evidence="9 16" id="KW-0999">Mitochondrion inner membrane</keyword>
<dbReference type="UniPathway" id="UPA00070">
    <property type="reaction ID" value="UER00946"/>
</dbReference>
<evidence type="ECO:0000256" key="6">
    <source>
        <dbReference type="ARBA" id="ARBA00022630"/>
    </source>
</evidence>
<evidence type="ECO:0000256" key="9">
    <source>
        <dbReference type="ARBA" id="ARBA00022792"/>
    </source>
</evidence>
<dbReference type="InterPro" id="IPR013785">
    <property type="entry name" value="Aldolase_TIM"/>
</dbReference>
<keyword evidence="11" id="KW-1133">Transmembrane helix</keyword>
<comment type="similarity">
    <text evidence="3 16">Belongs to the dihydroorotate dehydrogenase family. Type 2 subfamily.</text>
</comment>
<comment type="subcellular location">
    <subcellularLocation>
        <location evidence="1 16">Mitochondrion inner membrane</location>
        <topology evidence="1 16">Single-pass membrane protein</topology>
    </subcellularLocation>
</comment>
<dbReference type="GO" id="GO:0005743">
    <property type="term" value="C:mitochondrial inner membrane"/>
    <property type="evidence" value="ECO:0007669"/>
    <property type="project" value="UniProtKB-SubCell"/>
</dbReference>
<dbReference type="PANTHER" id="PTHR48109:SF4">
    <property type="entry name" value="DIHYDROOROTATE DEHYDROGENASE (QUINONE), MITOCHONDRIAL"/>
    <property type="match status" value="1"/>
</dbReference>
<dbReference type="EMBL" id="NEDP02076522">
    <property type="protein sequence ID" value="OWF36657.1"/>
    <property type="molecule type" value="Genomic_DNA"/>
</dbReference>
<dbReference type="FunFam" id="3.20.20.70:FF:000066">
    <property type="entry name" value="Dihydroorotate dehydrogenase (quinone), mitochondrial"/>
    <property type="match status" value="1"/>
</dbReference>
<keyword evidence="10" id="KW-0809">Transit peptide</keyword>
<evidence type="ECO:0000256" key="10">
    <source>
        <dbReference type="ARBA" id="ARBA00022946"/>
    </source>
</evidence>
<name>A0A210PJJ5_MIZYE</name>
<keyword evidence="12 16" id="KW-0560">Oxidoreductase</keyword>
<evidence type="ECO:0000313" key="19">
    <source>
        <dbReference type="Proteomes" id="UP000242188"/>
    </source>
</evidence>
<dbReference type="GO" id="GO:0044205">
    <property type="term" value="P:'de novo' UMP biosynthetic process"/>
    <property type="evidence" value="ECO:0007669"/>
    <property type="project" value="UniProtKB-UniPathway"/>
</dbReference>
<evidence type="ECO:0000256" key="12">
    <source>
        <dbReference type="ARBA" id="ARBA00023002"/>
    </source>
</evidence>
<evidence type="ECO:0000256" key="8">
    <source>
        <dbReference type="ARBA" id="ARBA00022692"/>
    </source>
</evidence>
<evidence type="ECO:0000259" key="17">
    <source>
        <dbReference type="Pfam" id="PF01180"/>
    </source>
</evidence>
<evidence type="ECO:0000256" key="14">
    <source>
        <dbReference type="ARBA" id="ARBA00023136"/>
    </source>
</evidence>